<sequence length="321" mass="33679">MTTDSAPSIPSADGAEASAATAAPAAALPAEVDAIVIGGGPAGLTAALYLARFRRSVVLLDAAQSRLSKIPRTHNYPGFAEGVTGTSLLAMLREQTLRYPVHSVTAQVRTVQRHGSGFEVGWADGSVRARQVLLATGVTDIPPAMPYVLEALRAGVLRYCPVCDGYEVIDQAVGVIADGEAGVGEALYLRHFTPHVTLFMEQGAAALDAAARRRLTEAGIACADEPIDGIRHWEDRITVRHGARETVCDSLYCALGLDIHTALAQQLGAQVDDDGYLVIDRHHATTVPGLWAAGDVSQGLNQITVAMAGGAMAASAMHRQL</sequence>
<dbReference type="InterPro" id="IPR023753">
    <property type="entry name" value="FAD/NAD-binding_dom"/>
</dbReference>
<evidence type="ECO:0000259" key="3">
    <source>
        <dbReference type="Pfam" id="PF07992"/>
    </source>
</evidence>
<evidence type="ECO:0000313" key="4">
    <source>
        <dbReference type="EMBL" id="SDM11784.1"/>
    </source>
</evidence>
<feature type="domain" description="FAD/NAD(P)-binding" evidence="3">
    <location>
        <begin position="33"/>
        <end position="310"/>
    </location>
</feature>
<keyword evidence="5" id="KW-1185">Reference proteome</keyword>
<dbReference type="InterPro" id="IPR050097">
    <property type="entry name" value="Ferredoxin-NADP_redctase_2"/>
</dbReference>
<accession>A0A1G9QL90</accession>
<gene>
    <name evidence="4" type="ORF">SAMN05428957_102407</name>
</gene>
<dbReference type="PANTHER" id="PTHR48105">
    <property type="entry name" value="THIOREDOXIN REDUCTASE 1-RELATED-RELATED"/>
    <property type="match status" value="1"/>
</dbReference>
<evidence type="ECO:0000313" key="5">
    <source>
        <dbReference type="Proteomes" id="UP000198552"/>
    </source>
</evidence>
<dbReference type="SUPFAM" id="SSF51905">
    <property type="entry name" value="FAD/NAD(P)-binding domain"/>
    <property type="match status" value="2"/>
</dbReference>
<dbReference type="OrthoDB" id="9786503at2"/>
<evidence type="ECO:0000256" key="1">
    <source>
        <dbReference type="ARBA" id="ARBA00022630"/>
    </source>
</evidence>
<dbReference type="RefSeq" id="WP_091567215.1">
    <property type="nucleotide sequence ID" value="NZ_FNHP01000002.1"/>
</dbReference>
<dbReference type="Gene3D" id="3.50.50.60">
    <property type="entry name" value="FAD/NAD(P)-binding domain"/>
    <property type="match status" value="2"/>
</dbReference>
<dbReference type="GO" id="GO:0016491">
    <property type="term" value="F:oxidoreductase activity"/>
    <property type="evidence" value="ECO:0007669"/>
    <property type="project" value="UniProtKB-KW"/>
</dbReference>
<dbReference type="AlphaFoldDB" id="A0A1G9QL90"/>
<keyword evidence="2" id="KW-0560">Oxidoreductase</keyword>
<protein>
    <submittedName>
        <fullName evidence="4">Thioredoxin reductase (NADPH)</fullName>
    </submittedName>
</protein>
<dbReference type="EMBL" id="FNHP01000002">
    <property type="protein sequence ID" value="SDM11784.1"/>
    <property type="molecule type" value="Genomic_DNA"/>
</dbReference>
<dbReference type="Pfam" id="PF07992">
    <property type="entry name" value="Pyr_redox_2"/>
    <property type="match status" value="1"/>
</dbReference>
<dbReference type="InterPro" id="IPR036188">
    <property type="entry name" value="FAD/NAD-bd_sf"/>
</dbReference>
<proteinExistence type="predicted"/>
<dbReference type="STRING" id="1527607.SAMN05428957_102407"/>
<evidence type="ECO:0000256" key="2">
    <source>
        <dbReference type="ARBA" id="ARBA00023002"/>
    </source>
</evidence>
<dbReference type="Proteomes" id="UP000198552">
    <property type="component" value="Unassembled WGS sequence"/>
</dbReference>
<name>A0A1G9QL90_9BURK</name>
<organism evidence="4 5">
    <name type="scientific">Oryzisolibacter propanilivorax</name>
    <dbReference type="NCBI Taxonomy" id="1527607"/>
    <lineage>
        <taxon>Bacteria</taxon>
        <taxon>Pseudomonadati</taxon>
        <taxon>Pseudomonadota</taxon>
        <taxon>Betaproteobacteria</taxon>
        <taxon>Burkholderiales</taxon>
        <taxon>Comamonadaceae</taxon>
        <taxon>Oryzisolibacter</taxon>
    </lineage>
</organism>
<dbReference type="PRINTS" id="PR00469">
    <property type="entry name" value="PNDRDTASEII"/>
</dbReference>
<dbReference type="PRINTS" id="PR00368">
    <property type="entry name" value="FADPNR"/>
</dbReference>
<reference evidence="5" key="1">
    <citation type="submission" date="2016-10" db="EMBL/GenBank/DDBJ databases">
        <authorList>
            <person name="Varghese N."/>
            <person name="Submissions S."/>
        </authorList>
    </citation>
    <scope>NUCLEOTIDE SEQUENCE [LARGE SCALE GENOMIC DNA]</scope>
    <source>
        <strain evidence="5">EPL6</strain>
    </source>
</reference>
<keyword evidence="1" id="KW-0285">Flavoprotein</keyword>